<organism evidence="2 3">
    <name type="scientific">Amycolatopsis iheyensis</name>
    <dbReference type="NCBI Taxonomy" id="2945988"/>
    <lineage>
        <taxon>Bacteria</taxon>
        <taxon>Bacillati</taxon>
        <taxon>Actinomycetota</taxon>
        <taxon>Actinomycetes</taxon>
        <taxon>Pseudonocardiales</taxon>
        <taxon>Pseudonocardiaceae</taxon>
        <taxon>Amycolatopsis</taxon>
    </lineage>
</organism>
<dbReference type="Proteomes" id="UP001144096">
    <property type="component" value="Unassembled WGS sequence"/>
</dbReference>
<comment type="caution">
    <text evidence="2">The sequence shown here is derived from an EMBL/GenBank/DDBJ whole genome shotgun (WGS) entry which is preliminary data.</text>
</comment>
<dbReference type="AlphaFoldDB" id="A0A9X2NC54"/>
<feature type="transmembrane region" description="Helical" evidence="1">
    <location>
        <begin position="64"/>
        <end position="97"/>
    </location>
</feature>
<evidence type="ECO:0000313" key="3">
    <source>
        <dbReference type="Proteomes" id="UP001144096"/>
    </source>
</evidence>
<evidence type="ECO:0000313" key="2">
    <source>
        <dbReference type="EMBL" id="MCR6484009.1"/>
    </source>
</evidence>
<keyword evidence="3" id="KW-1185">Reference proteome</keyword>
<sequence length="132" mass="14219">MTVQPDIGKTPDKEGPHRVKVVAKHGDDVRPRRIASRDEMLAAADRVMIRRGLVRRRRFTGDNWLCLAMAILAGWAPTLRVCLLLAVAGGIIVAVFMTSGPAVGASLSTLVGGLSLLGAWAMRPRRGRVPSL</sequence>
<keyword evidence="1" id="KW-0812">Transmembrane</keyword>
<gene>
    <name evidence="2" type="ORF">M8542_14385</name>
</gene>
<evidence type="ECO:0000256" key="1">
    <source>
        <dbReference type="SAM" id="Phobius"/>
    </source>
</evidence>
<dbReference type="EMBL" id="JAMXQV010000007">
    <property type="protein sequence ID" value="MCR6484009.1"/>
    <property type="molecule type" value="Genomic_DNA"/>
</dbReference>
<keyword evidence="1" id="KW-1133">Transmembrane helix</keyword>
<evidence type="ECO:0008006" key="4">
    <source>
        <dbReference type="Google" id="ProtNLM"/>
    </source>
</evidence>
<name>A0A9X2NC54_9PSEU</name>
<accession>A0A9X2NC54</accession>
<proteinExistence type="predicted"/>
<dbReference type="RefSeq" id="WP_257920647.1">
    <property type="nucleotide sequence ID" value="NZ_JAMXQV010000007.1"/>
</dbReference>
<keyword evidence="1" id="KW-0472">Membrane</keyword>
<feature type="transmembrane region" description="Helical" evidence="1">
    <location>
        <begin position="103"/>
        <end position="122"/>
    </location>
</feature>
<reference evidence="2" key="1">
    <citation type="submission" date="2022-06" db="EMBL/GenBank/DDBJ databases">
        <title>Amycolatopsis iheyaensis sp. nov., a new species of the genus Amycolatopsis isolated from soil in Iheya island, Japan.</title>
        <authorList>
            <person name="Ngamcharungchit C."/>
            <person name="Kanto H."/>
            <person name="Take A."/>
            <person name="Intra B."/>
            <person name="Matsumoto A."/>
            <person name="Panbangred W."/>
            <person name="Inahashi Y."/>
        </authorList>
    </citation>
    <scope>NUCLEOTIDE SEQUENCE</scope>
    <source>
        <strain evidence="2">OK19-0408</strain>
    </source>
</reference>
<protein>
    <recommendedName>
        <fullName evidence="4">DUF3040 domain-containing protein</fullName>
    </recommendedName>
</protein>